<dbReference type="InterPro" id="IPR029058">
    <property type="entry name" value="AB_hydrolase_fold"/>
</dbReference>
<protein>
    <recommendedName>
        <fullName evidence="2">AB hydrolase-1 domain-containing protein</fullName>
    </recommendedName>
</protein>
<dbReference type="Gene3D" id="3.40.50.1820">
    <property type="entry name" value="alpha/beta hydrolase"/>
    <property type="match status" value="1"/>
</dbReference>
<reference evidence="1" key="1">
    <citation type="submission" date="2018-06" db="EMBL/GenBank/DDBJ databases">
        <authorList>
            <person name="Zhirakovskaya E."/>
        </authorList>
    </citation>
    <scope>NUCLEOTIDE SEQUENCE</scope>
</reference>
<evidence type="ECO:0008006" key="2">
    <source>
        <dbReference type="Google" id="ProtNLM"/>
    </source>
</evidence>
<accession>A0A3B0ULQ3</accession>
<evidence type="ECO:0000313" key="1">
    <source>
        <dbReference type="EMBL" id="VAW31995.1"/>
    </source>
</evidence>
<dbReference type="AlphaFoldDB" id="A0A3B0ULQ3"/>
<dbReference type="SUPFAM" id="SSF53474">
    <property type="entry name" value="alpha/beta-Hydrolases"/>
    <property type="match status" value="1"/>
</dbReference>
<organism evidence="1">
    <name type="scientific">hydrothermal vent metagenome</name>
    <dbReference type="NCBI Taxonomy" id="652676"/>
    <lineage>
        <taxon>unclassified sequences</taxon>
        <taxon>metagenomes</taxon>
        <taxon>ecological metagenomes</taxon>
    </lineage>
</organism>
<sequence length="311" mass="35017">MLCVFFNAMYGMKKVEEKKYVFDSGESVFVRARLFSLESLNELKNTLTIFLPGWSMGVDDATVHILCSEFSDYTKTPTIAIETYANNSLTNKLIASDTKYDLLHEEALAISLYIKELGIKNVRVVGYSLGGDKAIHLVSILQNDINIKIEGLVLLDTVGLYTQKPLKLMVGFIKDLFVSFMKGFSRHSAVPTNVKNVGLQFATDMLWRWVHDVRRAGAKYPARLAHEVAEMTNRNPYMKEITVPVVLISGADDKISDLTQFSEKYGKTLFPQSKTVSLFTPKELGQHGLPFYRPAFVVRTSITALARTHKE</sequence>
<dbReference type="EMBL" id="UOEV01000013">
    <property type="protein sequence ID" value="VAW31995.1"/>
    <property type="molecule type" value="Genomic_DNA"/>
</dbReference>
<gene>
    <name evidence="1" type="ORF">MNBD_CPR01-81</name>
</gene>
<proteinExistence type="predicted"/>
<name>A0A3B0ULQ3_9ZZZZ</name>